<gene>
    <name evidence="2" type="ORF">A2365_01270</name>
</gene>
<evidence type="ECO:0000313" key="3">
    <source>
        <dbReference type="Proteomes" id="UP000177740"/>
    </source>
</evidence>
<comment type="caution">
    <text evidence="2">The sequence shown here is derived from an EMBL/GenBank/DDBJ whole genome shotgun (WGS) entry which is preliminary data.</text>
</comment>
<sequence>MIGEIIASAIFILSLAGMGIIAYRKSSELSSYVPQQAEVSKIKVFPSARKTLINEVLLQKILCKIRILILKTDNKTSEWIKTLREKSKSNKAKFSEGYWDKLKK</sequence>
<accession>A0A1G2ELX2</accession>
<dbReference type="Proteomes" id="UP000177740">
    <property type="component" value="Unassembled WGS sequence"/>
</dbReference>
<evidence type="ECO:0000256" key="1">
    <source>
        <dbReference type="SAM" id="Phobius"/>
    </source>
</evidence>
<name>A0A1G2ELX2_9BACT</name>
<evidence type="ECO:0000313" key="2">
    <source>
        <dbReference type="EMBL" id="OGZ26814.1"/>
    </source>
</evidence>
<organism evidence="2 3">
    <name type="scientific">Candidatus Nealsonbacteria bacterium RIFOXYB1_FULL_40_15</name>
    <dbReference type="NCBI Taxonomy" id="1801677"/>
    <lineage>
        <taxon>Bacteria</taxon>
        <taxon>Candidatus Nealsoniibacteriota</taxon>
    </lineage>
</organism>
<keyword evidence="1" id="KW-0812">Transmembrane</keyword>
<keyword evidence="1" id="KW-0472">Membrane</keyword>
<protein>
    <submittedName>
        <fullName evidence="2">Uncharacterized protein</fullName>
    </submittedName>
</protein>
<reference evidence="2 3" key="1">
    <citation type="journal article" date="2016" name="Nat. Commun.">
        <title>Thousands of microbial genomes shed light on interconnected biogeochemical processes in an aquifer system.</title>
        <authorList>
            <person name="Anantharaman K."/>
            <person name="Brown C.T."/>
            <person name="Hug L.A."/>
            <person name="Sharon I."/>
            <person name="Castelle C.J."/>
            <person name="Probst A.J."/>
            <person name="Thomas B.C."/>
            <person name="Singh A."/>
            <person name="Wilkins M.J."/>
            <person name="Karaoz U."/>
            <person name="Brodie E.L."/>
            <person name="Williams K.H."/>
            <person name="Hubbard S.S."/>
            <person name="Banfield J.F."/>
        </authorList>
    </citation>
    <scope>NUCLEOTIDE SEQUENCE [LARGE SCALE GENOMIC DNA]</scope>
</reference>
<dbReference type="AlphaFoldDB" id="A0A1G2ELX2"/>
<dbReference type="STRING" id="1801677.A2365_01270"/>
<dbReference type="EMBL" id="MHMM01000015">
    <property type="protein sequence ID" value="OGZ26814.1"/>
    <property type="molecule type" value="Genomic_DNA"/>
</dbReference>
<keyword evidence="1" id="KW-1133">Transmembrane helix</keyword>
<feature type="transmembrane region" description="Helical" evidence="1">
    <location>
        <begin position="6"/>
        <end position="23"/>
    </location>
</feature>
<proteinExistence type="predicted"/>